<dbReference type="AlphaFoldDB" id="A0A239EVM3"/>
<dbReference type="OrthoDB" id="945117at2"/>
<evidence type="ECO:0000313" key="3">
    <source>
        <dbReference type="Proteomes" id="UP000198393"/>
    </source>
</evidence>
<name>A0A239EVM3_EKHLU</name>
<reference evidence="2 3" key="1">
    <citation type="submission" date="2017-06" db="EMBL/GenBank/DDBJ databases">
        <authorList>
            <person name="Kim H.J."/>
            <person name="Triplett B.A."/>
        </authorList>
    </citation>
    <scope>NUCLEOTIDE SEQUENCE [LARGE SCALE GENOMIC DNA]</scope>
    <source>
        <strain evidence="2 3">DSM 19307</strain>
    </source>
</reference>
<dbReference type="EMBL" id="FZPD01000001">
    <property type="protein sequence ID" value="SNS48659.1"/>
    <property type="molecule type" value="Genomic_DNA"/>
</dbReference>
<protein>
    <recommendedName>
        <fullName evidence="4">Outer membrane protein beta-barrel domain-containing protein</fullName>
    </recommendedName>
</protein>
<keyword evidence="3" id="KW-1185">Reference proteome</keyword>
<evidence type="ECO:0008006" key="4">
    <source>
        <dbReference type="Google" id="ProtNLM"/>
    </source>
</evidence>
<evidence type="ECO:0000256" key="1">
    <source>
        <dbReference type="SAM" id="SignalP"/>
    </source>
</evidence>
<evidence type="ECO:0000313" key="2">
    <source>
        <dbReference type="EMBL" id="SNS48659.1"/>
    </source>
</evidence>
<organism evidence="2 3">
    <name type="scientific">Ekhidna lutea</name>
    <dbReference type="NCBI Taxonomy" id="447679"/>
    <lineage>
        <taxon>Bacteria</taxon>
        <taxon>Pseudomonadati</taxon>
        <taxon>Bacteroidota</taxon>
        <taxon>Cytophagia</taxon>
        <taxon>Cytophagales</taxon>
        <taxon>Reichenbachiellaceae</taxon>
        <taxon>Ekhidna</taxon>
    </lineage>
</organism>
<feature type="chain" id="PRO_5012037289" description="Outer membrane protein beta-barrel domain-containing protein" evidence="1">
    <location>
        <begin position="20"/>
        <end position="172"/>
    </location>
</feature>
<gene>
    <name evidence="2" type="ORF">SAMN05421640_0349</name>
</gene>
<accession>A0A239EVM3</accession>
<proteinExistence type="predicted"/>
<sequence length="172" mass="19339">MKKNITLLFVTLTTYFAFAQDVTQKGSWLLELGTSPFQNNNLKQGGSTGLNLFSSEGITLFSIGADAGCFIEDRAALKFGLGYTKIEDADYITYKTGFKYYTKWNTPIQIDINGSTTGSKVEPLWLGFQLGYAAFLNKNLSFEPTMRYNVSLNEQFSDQGIFELNFNFVIFL</sequence>
<dbReference type="Proteomes" id="UP000198393">
    <property type="component" value="Unassembled WGS sequence"/>
</dbReference>
<feature type="signal peptide" evidence="1">
    <location>
        <begin position="1"/>
        <end position="19"/>
    </location>
</feature>
<dbReference type="RefSeq" id="WP_089355123.1">
    <property type="nucleotide sequence ID" value="NZ_FZPD01000001.1"/>
</dbReference>
<keyword evidence="1" id="KW-0732">Signal</keyword>